<keyword evidence="2" id="KW-1185">Reference proteome</keyword>
<proteinExistence type="predicted"/>
<sequence>MLTVDEETKQQIKQNKLRQLSYQHYEIQLQKIVHQARGEELLATQAGDELARLEAAYNAIDALL</sequence>
<gene>
    <name evidence="1" type="ORF">NV381_20170</name>
</gene>
<dbReference type="RefSeq" id="WP_258215080.1">
    <property type="nucleotide sequence ID" value="NZ_JANQBD010000015.1"/>
</dbReference>
<dbReference type="EMBL" id="JANQBD010000015">
    <property type="protein sequence ID" value="MCR8633504.1"/>
    <property type="molecule type" value="Genomic_DNA"/>
</dbReference>
<evidence type="ECO:0000313" key="1">
    <source>
        <dbReference type="EMBL" id="MCR8633504.1"/>
    </source>
</evidence>
<dbReference type="Proteomes" id="UP001300012">
    <property type="component" value="Unassembled WGS sequence"/>
</dbReference>
<comment type="caution">
    <text evidence="1">The sequence shown here is derived from an EMBL/GenBank/DDBJ whole genome shotgun (WGS) entry which is preliminary data.</text>
</comment>
<evidence type="ECO:0000313" key="2">
    <source>
        <dbReference type="Proteomes" id="UP001300012"/>
    </source>
</evidence>
<reference evidence="1 2" key="1">
    <citation type="submission" date="2022-08" db="EMBL/GenBank/DDBJ databases">
        <title>Paenibacillus endoradicis sp. nov., Paenibacillus radicibacter sp. nov and Paenibacillus pararadicis sp. nov., three cold-adapted plant growth-promoting bacteria isolated from root of Larix gmelinii in Great Khingan.</title>
        <authorList>
            <person name="Xue H."/>
        </authorList>
    </citation>
    <scope>NUCLEOTIDE SEQUENCE [LARGE SCALE GENOMIC DNA]</scope>
    <source>
        <strain evidence="1 2">N5-1-1-5</strain>
    </source>
</reference>
<organism evidence="1 2">
    <name type="scientific">Paenibacillus radicis</name>
    <name type="common">ex Xue et al. 2023</name>
    <dbReference type="NCBI Taxonomy" id="2972489"/>
    <lineage>
        <taxon>Bacteria</taxon>
        <taxon>Bacillati</taxon>
        <taxon>Bacillota</taxon>
        <taxon>Bacilli</taxon>
        <taxon>Bacillales</taxon>
        <taxon>Paenibacillaceae</taxon>
        <taxon>Paenibacillus</taxon>
    </lineage>
</organism>
<protein>
    <submittedName>
        <fullName evidence="1">Uncharacterized protein</fullName>
    </submittedName>
</protein>
<name>A0ABT1YK07_9BACL</name>
<accession>A0ABT1YK07</accession>